<evidence type="ECO:0000313" key="2">
    <source>
        <dbReference type="Proteomes" id="UP000016934"/>
    </source>
</evidence>
<protein>
    <recommendedName>
        <fullName evidence="3">Thioesterase domain-containing protein</fullName>
    </recommendedName>
</protein>
<dbReference type="GeneID" id="19140169"/>
<reference evidence="1 2" key="1">
    <citation type="journal article" date="2012" name="PLoS Pathog.">
        <title>Diverse lifestyles and strategies of plant pathogenesis encoded in the genomes of eighteen Dothideomycetes fungi.</title>
        <authorList>
            <person name="Ohm R.A."/>
            <person name="Feau N."/>
            <person name="Henrissat B."/>
            <person name="Schoch C.L."/>
            <person name="Horwitz B.A."/>
            <person name="Barry K.W."/>
            <person name="Condon B.J."/>
            <person name="Copeland A.C."/>
            <person name="Dhillon B."/>
            <person name="Glaser F."/>
            <person name="Hesse C.N."/>
            <person name="Kosti I."/>
            <person name="LaButti K."/>
            <person name="Lindquist E.A."/>
            <person name="Lucas S."/>
            <person name="Salamov A.A."/>
            <person name="Bradshaw R.E."/>
            <person name="Ciuffetti L."/>
            <person name="Hamelin R.C."/>
            <person name="Kema G.H.J."/>
            <person name="Lawrence C."/>
            <person name="Scott J.A."/>
            <person name="Spatafora J.W."/>
            <person name="Turgeon B.G."/>
            <person name="de Wit P.J.G.M."/>
            <person name="Zhong S."/>
            <person name="Goodwin S.B."/>
            <person name="Grigoriev I.V."/>
        </authorList>
    </citation>
    <scope>NUCLEOTIDE SEQUENCE [LARGE SCALE GENOMIC DNA]</scope>
    <source>
        <strain evidence="2">ND90Pr / ATCC 201652</strain>
    </source>
</reference>
<dbReference type="Proteomes" id="UP000016934">
    <property type="component" value="Unassembled WGS sequence"/>
</dbReference>
<sequence length="112" mass="12521">MVQAVEMLSSWHGPDWSELKVGKESNGSLNAVPIGPPPTILIRATENSFLESQQSHLGWDEYKQDFFKRIIRVPGNHFTMFTDDHVAYVADALHEACQLLERLTAVVPSNAS</sequence>
<dbReference type="Gene3D" id="3.40.50.1820">
    <property type="entry name" value="alpha/beta hydrolase"/>
    <property type="match status" value="1"/>
</dbReference>
<dbReference type="AlphaFoldDB" id="M2S6T9"/>
<organism evidence="1 2">
    <name type="scientific">Cochliobolus sativus (strain ND90Pr / ATCC 201652)</name>
    <name type="common">Common root rot and spot blotch fungus</name>
    <name type="synonym">Bipolaris sorokiniana</name>
    <dbReference type="NCBI Taxonomy" id="665912"/>
    <lineage>
        <taxon>Eukaryota</taxon>
        <taxon>Fungi</taxon>
        <taxon>Dikarya</taxon>
        <taxon>Ascomycota</taxon>
        <taxon>Pezizomycotina</taxon>
        <taxon>Dothideomycetes</taxon>
        <taxon>Pleosporomycetidae</taxon>
        <taxon>Pleosporales</taxon>
        <taxon>Pleosporineae</taxon>
        <taxon>Pleosporaceae</taxon>
        <taxon>Bipolaris</taxon>
    </lineage>
</organism>
<dbReference type="RefSeq" id="XP_007706220.1">
    <property type="nucleotide sequence ID" value="XM_007708030.1"/>
</dbReference>
<accession>M2S6T9</accession>
<dbReference type="EMBL" id="KB445753">
    <property type="protein sequence ID" value="EMD58080.1"/>
    <property type="molecule type" value="Genomic_DNA"/>
</dbReference>
<proteinExistence type="predicted"/>
<reference evidence="2" key="2">
    <citation type="journal article" date="2013" name="PLoS Genet.">
        <title>Comparative genome structure, secondary metabolite, and effector coding capacity across Cochliobolus pathogens.</title>
        <authorList>
            <person name="Condon B.J."/>
            <person name="Leng Y."/>
            <person name="Wu D."/>
            <person name="Bushley K.E."/>
            <person name="Ohm R.A."/>
            <person name="Otillar R."/>
            <person name="Martin J."/>
            <person name="Schackwitz W."/>
            <person name="Grimwood J."/>
            <person name="MohdZainudin N."/>
            <person name="Xue C."/>
            <person name="Wang R."/>
            <person name="Manning V.A."/>
            <person name="Dhillon B."/>
            <person name="Tu Z.J."/>
            <person name="Steffenson B.J."/>
            <person name="Salamov A."/>
            <person name="Sun H."/>
            <person name="Lowry S."/>
            <person name="LaButti K."/>
            <person name="Han J."/>
            <person name="Copeland A."/>
            <person name="Lindquist E."/>
            <person name="Barry K."/>
            <person name="Schmutz J."/>
            <person name="Baker S.E."/>
            <person name="Ciuffetti L.M."/>
            <person name="Grigoriev I.V."/>
            <person name="Zhong S."/>
            <person name="Turgeon B.G."/>
        </authorList>
    </citation>
    <scope>NUCLEOTIDE SEQUENCE [LARGE SCALE GENOMIC DNA]</scope>
    <source>
        <strain evidence="2">ND90Pr / ATCC 201652</strain>
    </source>
</reference>
<evidence type="ECO:0008006" key="3">
    <source>
        <dbReference type="Google" id="ProtNLM"/>
    </source>
</evidence>
<dbReference type="SUPFAM" id="SSF53474">
    <property type="entry name" value="alpha/beta-Hydrolases"/>
    <property type="match status" value="1"/>
</dbReference>
<dbReference type="OrthoDB" id="10253869at2759"/>
<dbReference type="KEGG" id="bsc:COCSADRAFT_42123"/>
<keyword evidence="2" id="KW-1185">Reference proteome</keyword>
<dbReference type="HOGENOM" id="CLU_2237982_0_0_1"/>
<dbReference type="STRING" id="665912.M2S6T9"/>
<dbReference type="InterPro" id="IPR029058">
    <property type="entry name" value="AB_hydrolase_fold"/>
</dbReference>
<evidence type="ECO:0000313" key="1">
    <source>
        <dbReference type="EMBL" id="EMD58080.1"/>
    </source>
</evidence>
<name>M2S6T9_COCSN</name>
<gene>
    <name evidence="1" type="ORF">COCSADRAFT_42123</name>
</gene>